<dbReference type="AlphaFoldDB" id="A0A8C8EVC1"/>
<dbReference type="Pfam" id="PF00643">
    <property type="entry name" value="zf-B_box"/>
    <property type="match status" value="1"/>
</dbReference>
<dbReference type="SMART" id="SM00336">
    <property type="entry name" value="BBOX"/>
    <property type="match status" value="1"/>
</dbReference>
<comment type="similarity">
    <text evidence="2">Belongs to the TRIM/RBCC family.</text>
</comment>
<evidence type="ECO:0000256" key="1">
    <source>
        <dbReference type="ARBA" id="ARBA00000900"/>
    </source>
</evidence>
<dbReference type="InterPro" id="IPR017907">
    <property type="entry name" value="Znf_RING_CS"/>
</dbReference>
<dbReference type="PROSITE" id="PS50119">
    <property type="entry name" value="ZF_BBOX"/>
    <property type="match status" value="1"/>
</dbReference>
<dbReference type="PANTHER" id="PTHR25464:SF3">
    <property type="entry name" value="E3 UBIQUITIN-PROTEIN LIGASE TRIM32"/>
    <property type="match status" value="1"/>
</dbReference>
<dbReference type="InterPro" id="IPR001841">
    <property type="entry name" value="Znf_RING"/>
</dbReference>
<dbReference type="CDD" id="cd14961">
    <property type="entry name" value="NHL_TRIM32_like"/>
    <property type="match status" value="1"/>
</dbReference>
<dbReference type="Pfam" id="PF01436">
    <property type="entry name" value="NHL"/>
    <property type="match status" value="1"/>
</dbReference>
<accession>A0A8C8EVC1</accession>
<evidence type="ECO:0000313" key="14">
    <source>
        <dbReference type="Proteomes" id="UP000694402"/>
    </source>
</evidence>
<feature type="repeat" description="NHL" evidence="10">
    <location>
        <begin position="342"/>
        <end position="369"/>
    </location>
</feature>
<dbReference type="InterPro" id="IPR011042">
    <property type="entry name" value="6-blade_b-propeller_TolB-like"/>
</dbReference>
<organism evidence="13 14">
    <name type="scientific">Oncorhynchus tshawytscha</name>
    <name type="common">Chinook salmon</name>
    <name type="synonym">Salmo tshawytscha</name>
    <dbReference type="NCBI Taxonomy" id="74940"/>
    <lineage>
        <taxon>Eukaryota</taxon>
        <taxon>Metazoa</taxon>
        <taxon>Chordata</taxon>
        <taxon>Craniata</taxon>
        <taxon>Vertebrata</taxon>
        <taxon>Euteleostomi</taxon>
        <taxon>Actinopterygii</taxon>
        <taxon>Neopterygii</taxon>
        <taxon>Teleostei</taxon>
        <taxon>Protacanthopterygii</taxon>
        <taxon>Salmoniformes</taxon>
        <taxon>Salmonidae</taxon>
        <taxon>Salmoninae</taxon>
        <taxon>Oncorhynchus</taxon>
    </lineage>
</organism>
<keyword evidence="5" id="KW-0479">Metal-binding</keyword>
<dbReference type="PROSITE" id="PS00518">
    <property type="entry name" value="ZF_RING_1"/>
    <property type="match status" value="1"/>
</dbReference>
<dbReference type="Ensembl" id="ENSOTST00005027516.2">
    <property type="protein sequence ID" value="ENSOTSP00005025470.2"/>
    <property type="gene ID" value="ENSOTSG00005011993.2"/>
</dbReference>
<dbReference type="InterPro" id="IPR027370">
    <property type="entry name" value="Znf-RING_euk"/>
</dbReference>
<evidence type="ECO:0000256" key="4">
    <source>
        <dbReference type="ARBA" id="ARBA00022553"/>
    </source>
</evidence>
<proteinExistence type="inferred from homology"/>
<dbReference type="EC" id="2.3.2.27" evidence="3"/>
<dbReference type="SUPFAM" id="SSF101898">
    <property type="entry name" value="NHL repeat"/>
    <property type="match status" value="1"/>
</dbReference>
<evidence type="ECO:0000256" key="7">
    <source>
        <dbReference type="ARBA" id="ARBA00022771"/>
    </source>
</evidence>
<keyword evidence="14" id="KW-1185">Reference proteome</keyword>
<dbReference type="InterPro" id="IPR001258">
    <property type="entry name" value="NHL_repeat"/>
</dbReference>
<evidence type="ECO:0000256" key="3">
    <source>
        <dbReference type="ARBA" id="ARBA00012483"/>
    </source>
</evidence>
<keyword evidence="6" id="KW-0677">Repeat</keyword>
<dbReference type="Gene3D" id="3.30.40.10">
    <property type="entry name" value="Zinc/RING finger domain, C3HC4 (zinc finger)"/>
    <property type="match status" value="1"/>
</dbReference>
<protein>
    <recommendedName>
        <fullName evidence="3">RING-type E3 ubiquitin transferase</fullName>
        <ecNumber evidence="3">2.3.2.27</ecNumber>
    </recommendedName>
</protein>
<evidence type="ECO:0000259" key="12">
    <source>
        <dbReference type="PROSITE" id="PS50119"/>
    </source>
</evidence>
<evidence type="ECO:0000313" key="13">
    <source>
        <dbReference type="Ensembl" id="ENSOTSP00005025470.2"/>
    </source>
</evidence>
<gene>
    <name evidence="13" type="primary">TRIM32</name>
</gene>
<dbReference type="CDD" id="cd16587">
    <property type="entry name" value="RING-HC_TRIM32_C-VII"/>
    <property type="match status" value="1"/>
</dbReference>
<name>A0A8C8EVC1_ONCTS</name>
<evidence type="ECO:0000256" key="9">
    <source>
        <dbReference type="PROSITE-ProRule" id="PRU00024"/>
    </source>
</evidence>
<dbReference type="Gene3D" id="3.30.160.60">
    <property type="entry name" value="Classic Zinc Finger"/>
    <property type="match status" value="1"/>
</dbReference>
<dbReference type="GO" id="GO:0061630">
    <property type="term" value="F:ubiquitin protein ligase activity"/>
    <property type="evidence" value="ECO:0007669"/>
    <property type="project" value="UniProtKB-EC"/>
</dbReference>
<dbReference type="Pfam" id="PF13445">
    <property type="entry name" value="zf-RING_UBOX"/>
    <property type="match status" value="1"/>
</dbReference>
<reference evidence="13" key="2">
    <citation type="submission" date="2025-09" db="UniProtKB">
        <authorList>
            <consortium name="Ensembl"/>
        </authorList>
    </citation>
    <scope>IDENTIFICATION</scope>
</reference>
<evidence type="ECO:0000256" key="8">
    <source>
        <dbReference type="ARBA" id="ARBA00022833"/>
    </source>
</evidence>
<dbReference type="Gene3D" id="2.120.10.30">
    <property type="entry name" value="TolB, C-terminal domain"/>
    <property type="match status" value="2"/>
</dbReference>
<feature type="repeat" description="NHL" evidence="10">
    <location>
        <begin position="531"/>
        <end position="555"/>
    </location>
</feature>
<dbReference type="PROSITE" id="PS51125">
    <property type="entry name" value="NHL"/>
    <property type="match status" value="3"/>
</dbReference>
<sequence length="563" mass="61780">MVLECPICLETYNQEQLRPKLLQCGHTVCRQCLQKLLASTINGVRCAFCSRVSCISSFSQLADNLTVLKILDWISSCTTALMCKSCRNRLPRQYCLDCGTVLCDLCKTEGHLQQGHAVQPIRVAAEQRRKDLGGKLASLHKAMDHIQQKKVTIDSVTKNMRAFAASMAKVEKLNGHILEEQTYLLNLADRHHPAGGGNDEEELDLRSSLDLPTLLKLQDPELVDDRALRQHQLITKPCTVNTDEGLLEFSTGDGVDAMCGTMGVVGAPLDLYRDIDMLMSVEEAVYASPGNFKSMDGGGSSSGPQHCQFVKKMGCKGNLPGMFNLPVSICVTPSIDLPNLIPLSIAITPQGLIGVTDNYDNSVKVYTIDGHCVACHKNQLIKPWGIAAMPTGQFVVSGVEGGKLWCLAVDRKVGVVNYNCLCSAVRPKFVTCDASGTIYFTQGLGLNIQNRHNEHHLEGGFSICSVGTDDQLGKHLSHFFSETEDFRCITGMCIDANGDLLVTDSGRKEILQFPKEGVFNVLIQEGLTCPVAVTEKGQLMVLDCWDHCVKVFSYPQRRRFSTC</sequence>
<feature type="domain" description="RING-type" evidence="11">
    <location>
        <begin position="5"/>
        <end position="50"/>
    </location>
</feature>
<dbReference type="GeneTree" id="ENSGT00940000160949"/>
<dbReference type="SUPFAM" id="SSF57845">
    <property type="entry name" value="B-box zinc-binding domain"/>
    <property type="match status" value="1"/>
</dbReference>
<evidence type="ECO:0000256" key="10">
    <source>
        <dbReference type="PROSITE-ProRule" id="PRU00504"/>
    </source>
</evidence>
<dbReference type="SUPFAM" id="SSF57850">
    <property type="entry name" value="RING/U-box"/>
    <property type="match status" value="1"/>
</dbReference>
<comment type="catalytic activity">
    <reaction evidence="1">
        <text>S-ubiquitinyl-[E2 ubiquitin-conjugating enzyme]-L-cysteine + [acceptor protein]-L-lysine = [E2 ubiquitin-conjugating enzyme]-L-cysteine + N(6)-ubiquitinyl-[acceptor protein]-L-lysine.</text>
        <dbReference type="EC" id="2.3.2.27"/>
    </reaction>
</comment>
<dbReference type="InterPro" id="IPR000315">
    <property type="entry name" value="Znf_B-box"/>
</dbReference>
<dbReference type="PROSITE" id="PS50089">
    <property type="entry name" value="ZF_RING_2"/>
    <property type="match status" value="1"/>
</dbReference>
<feature type="repeat" description="NHL" evidence="10">
    <location>
        <begin position="473"/>
        <end position="516"/>
    </location>
</feature>
<keyword evidence="8" id="KW-0862">Zinc</keyword>
<dbReference type="InterPro" id="IPR013083">
    <property type="entry name" value="Znf_RING/FYVE/PHD"/>
</dbReference>
<feature type="domain" description="B box-type" evidence="12">
    <location>
        <begin position="78"/>
        <end position="121"/>
    </location>
</feature>
<dbReference type="Proteomes" id="UP000694402">
    <property type="component" value="Unassembled WGS sequence"/>
</dbReference>
<keyword evidence="7 9" id="KW-0863">Zinc-finger</keyword>
<evidence type="ECO:0000256" key="6">
    <source>
        <dbReference type="ARBA" id="ARBA00022737"/>
    </source>
</evidence>
<dbReference type="GO" id="GO:0008270">
    <property type="term" value="F:zinc ion binding"/>
    <property type="evidence" value="ECO:0007669"/>
    <property type="project" value="UniProtKB-KW"/>
</dbReference>
<evidence type="ECO:0000256" key="5">
    <source>
        <dbReference type="ARBA" id="ARBA00022723"/>
    </source>
</evidence>
<dbReference type="SMART" id="SM00184">
    <property type="entry name" value="RING"/>
    <property type="match status" value="1"/>
</dbReference>
<evidence type="ECO:0000256" key="2">
    <source>
        <dbReference type="ARBA" id="ARBA00008518"/>
    </source>
</evidence>
<keyword evidence="4" id="KW-0597">Phosphoprotein</keyword>
<reference evidence="13" key="1">
    <citation type="submission" date="2025-08" db="UniProtKB">
        <authorList>
            <consortium name="Ensembl"/>
        </authorList>
    </citation>
    <scope>IDENTIFICATION</scope>
</reference>
<evidence type="ECO:0000259" key="11">
    <source>
        <dbReference type="PROSITE" id="PS50089"/>
    </source>
</evidence>
<dbReference type="PANTHER" id="PTHR25464">
    <property type="entry name" value="TRIPARTITE MOTIF-CONTAINING PROTEIN 2-LIKE PROTEIN"/>
    <property type="match status" value="1"/>
</dbReference>